<accession>A7N7B5</accession>
<sequence length="37" mass="4397">MAVWLLVTLNLSHYHRRQLGLLYKVEPEAFIERISSL</sequence>
<dbReference type="PATRIC" id="fig|338187.36.peg.4213"/>
<dbReference type="EMBL" id="CP000790">
    <property type="protein sequence ID" value="ABU73235.1"/>
    <property type="molecule type" value="Genomic_DNA"/>
</dbReference>
<evidence type="ECO:0000313" key="1">
    <source>
        <dbReference type="EMBL" id="ABU73235.1"/>
    </source>
</evidence>
<dbReference type="Proteomes" id="UP000008152">
    <property type="component" value="Chromosome II"/>
</dbReference>
<gene>
    <name evidence="1" type="ordered locus">VIBHAR_05330</name>
</gene>
<proteinExistence type="predicted"/>
<dbReference type="AlphaFoldDB" id="A7N7B5"/>
<organism evidence="1 2">
    <name type="scientific">Vibrio campbellii (strain ATCC BAA-1116)</name>
    <dbReference type="NCBI Taxonomy" id="2902295"/>
    <lineage>
        <taxon>Bacteria</taxon>
        <taxon>Pseudomonadati</taxon>
        <taxon>Pseudomonadota</taxon>
        <taxon>Gammaproteobacteria</taxon>
        <taxon>Vibrionales</taxon>
        <taxon>Vibrionaceae</taxon>
        <taxon>Vibrio</taxon>
    </lineage>
</organism>
<evidence type="ECO:0000313" key="2">
    <source>
        <dbReference type="Proteomes" id="UP000008152"/>
    </source>
</evidence>
<reference evidence="1 2" key="1">
    <citation type="submission" date="2007-08" db="EMBL/GenBank/DDBJ databases">
        <authorList>
            <consortium name="The Vibrio harveyi Genome Sequencing Project"/>
            <person name="Bassler B."/>
            <person name="Clifton S.W."/>
            <person name="Fulton L."/>
            <person name="Delehaunty K."/>
            <person name="Fronick C."/>
            <person name="Harrison M."/>
            <person name="Markivic C."/>
            <person name="Fulton R."/>
            <person name="Tin-Wollam A.-M."/>
            <person name="Shah N."/>
            <person name="Pepin K."/>
            <person name="Nash W."/>
            <person name="Thiruvilangam P."/>
            <person name="Bhonagiri V."/>
            <person name="Waters C."/>
            <person name="Tu K.C."/>
            <person name="Irgon J."/>
            <person name="Wilson R.K."/>
        </authorList>
    </citation>
    <scope>NUCLEOTIDE SEQUENCE [LARGE SCALE GENOMIC DNA]</scope>
    <source>
        <strain evidence="2">ATCC BAA-1116 / BB120</strain>
    </source>
</reference>
<dbReference type="KEGG" id="vha:VIBHAR_05330"/>
<name>A7N7B5_VIBC1</name>
<protein>
    <submittedName>
        <fullName evidence="1">Uncharacterized protein</fullName>
    </submittedName>
</protein>